<evidence type="ECO:0000313" key="3">
    <source>
        <dbReference type="Proteomes" id="UP000824998"/>
    </source>
</evidence>
<dbReference type="Proteomes" id="UP000824998">
    <property type="component" value="Unassembled WGS sequence"/>
</dbReference>
<sequence>MMVNIILPFVFATIISSSPLDPRSDPIACPTTPTFTYTNISYCSILTGDAPDHLNFTEAKISFNLANSAISYLLFCEGVSNTPPSFFDGSQGYICRNNDLSVGASMTY</sequence>
<evidence type="ECO:0000256" key="1">
    <source>
        <dbReference type="SAM" id="SignalP"/>
    </source>
</evidence>
<dbReference type="EMBL" id="MU251865">
    <property type="protein sequence ID" value="KAG9228763.1"/>
    <property type="molecule type" value="Genomic_DNA"/>
</dbReference>
<reference evidence="2" key="1">
    <citation type="journal article" date="2021" name="IMA Fungus">
        <title>Genomic characterization of three marine fungi, including Emericellopsis atlantica sp. nov. with signatures of a generalist lifestyle and marine biomass degradation.</title>
        <authorList>
            <person name="Hagestad O.C."/>
            <person name="Hou L."/>
            <person name="Andersen J.H."/>
            <person name="Hansen E.H."/>
            <person name="Altermark B."/>
            <person name="Li C."/>
            <person name="Kuhnert E."/>
            <person name="Cox R.J."/>
            <person name="Crous P.W."/>
            <person name="Spatafora J.W."/>
            <person name="Lail K."/>
            <person name="Amirebrahimi M."/>
            <person name="Lipzen A."/>
            <person name="Pangilinan J."/>
            <person name="Andreopoulos W."/>
            <person name="Hayes R.D."/>
            <person name="Ng V."/>
            <person name="Grigoriev I.V."/>
            <person name="Jackson S.A."/>
            <person name="Sutton T.D.S."/>
            <person name="Dobson A.D.W."/>
            <person name="Rama T."/>
        </authorList>
    </citation>
    <scope>NUCLEOTIDE SEQUENCE</scope>
    <source>
        <strain evidence="2">TRa018bII</strain>
    </source>
</reference>
<comment type="caution">
    <text evidence="2">The sequence shown here is derived from an EMBL/GenBank/DDBJ whole genome shotgun (WGS) entry which is preliminary data.</text>
</comment>
<organism evidence="2 3">
    <name type="scientific">Amylocarpus encephaloides</name>
    <dbReference type="NCBI Taxonomy" id="45428"/>
    <lineage>
        <taxon>Eukaryota</taxon>
        <taxon>Fungi</taxon>
        <taxon>Dikarya</taxon>
        <taxon>Ascomycota</taxon>
        <taxon>Pezizomycotina</taxon>
        <taxon>Leotiomycetes</taxon>
        <taxon>Helotiales</taxon>
        <taxon>Helotiales incertae sedis</taxon>
        <taxon>Amylocarpus</taxon>
    </lineage>
</organism>
<feature type="signal peptide" evidence="1">
    <location>
        <begin position="1"/>
        <end position="17"/>
    </location>
</feature>
<protein>
    <submittedName>
        <fullName evidence="2">Uncharacterized protein</fullName>
    </submittedName>
</protein>
<keyword evidence="3" id="KW-1185">Reference proteome</keyword>
<accession>A0A9P8BZQ5</accession>
<dbReference type="AlphaFoldDB" id="A0A9P8BZQ5"/>
<name>A0A9P8BZQ5_9HELO</name>
<proteinExistence type="predicted"/>
<evidence type="ECO:0000313" key="2">
    <source>
        <dbReference type="EMBL" id="KAG9228763.1"/>
    </source>
</evidence>
<feature type="chain" id="PRO_5040247416" evidence="1">
    <location>
        <begin position="18"/>
        <end position="108"/>
    </location>
</feature>
<keyword evidence="1" id="KW-0732">Signal</keyword>
<gene>
    <name evidence="2" type="ORF">BJ875DRAFT_226184</name>
</gene>